<dbReference type="InterPro" id="IPR051257">
    <property type="entry name" value="Diverse_CBS-Domain"/>
</dbReference>
<dbReference type="Gene3D" id="3.10.580.10">
    <property type="entry name" value="CBS-domain"/>
    <property type="match status" value="1"/>
</dbReference>
<dbReference type="AlphaFoldDB" id="A0A151ZL00"/>
<protein>
    <recommendedName>
        <fullName evidence="3">CBS domain-containing protein</fullName>
    </recommendedName>
</protein>
<dbReference type="InterPro" id="IPR044725">
    <property type="entry name" value="CBSX3_CBS_dom"/>
</dbReference>
<dbReference type="PANTHER" id="PTHR43080">
    <property type="entry name" value="CBS DOMAIN-CONTAINING PROTEIN CBSX3, MITOCHONDRIAL"/>
    <property type="match status" value="1"/>
</dbReference>
<sequence length="242" mass="27228">MSKVNFIQSILSKKTIIVKQTISLNHQSIFNYRSPFLSVVSNVNNNKLIDNGNSHNWLYNNRNYVTYTPQSIEIIKIKAKVEHIHPKYNAYKDIEVGKIIENKFAKGMGTIIRVKESSTVYDAIEHMSLHGVGAVIVVDAKGQMSGIFSERDYLAKVELKNLQPKEVLVKDIMSKKVISVLSDSGASKCLSIMSKRNIRHLPVVENNRLIGMLSIGDIVKFIVTEQNKELSSLANDIKANLK</sequence>
<proteinExistence type="predicted"/>
<feature type="domain" description="CBS" evidence="3">
    <location>
        <begin position="104"/>
        <end position="166"/>
    </location>
</feature>
<evidence type="ECO:0000256" key="2">
    <source>
        <dbReference type="PROSITE-ProRule" id="PRU00703"/>
    </source>
</evidence>
<dbReference type="Proteomes" id="UP000076078">
    <property type="component" value="Unassembled WGS sequence"/>
</dbReference>
<name>A0A151ZL00_TIELA</name>
<dbReference type="InterPro" id="IPR000644">
    <property type="entry name" value="CBS_dom"/>
</dbReference>
<dbReference type="PROSITE" id="PS51371">
    <property type="entry name" value="CBS"/>
    <property type="match status" value="2"/>
</dbReference>
<dbReference type="OMA" id="MSKRNIR"/>
<dbReference type="SMART" id="SM00116">
    <property type="entry name" value="CBS"/>
    <property type="match status" value="2"/>
</dbReference>
<reference evidence="4 5" key="1">
    <citation type="submission" date="2015-12" db="EMBL/GenBank/DDBJ databases">
        <title>Dictyostelia acquired genes for synthesis and detection of signals that induce cell-type specialization by lateral gene transfer from prokaryotes.</title>
        <authorList>
            <person name="Gloeckner G."/>
            <person name="Schaap P."/>
        </authorList>
    </citation>
    <scope>NUCLEOTIDE SEQUENCE [LARGE SCALE GENOMIC DNA]</scope>
    <source>
        <strain evidence="4 5">TK</strain>
    </source>
</reference>
<dbReference type="Pfam" id="PF00571">
    <property type="entry name" value="CBS"/>
    <property type="match status" value="2"/>
</dbReference>
<dbReference type="EMBL" id="LODT01000022">
    <property type="protein sequence ID" value="KYQ94464.1"/>
    <property type="molecule type" value="Genomic_DNA"/>
</dbReference>
<accession>A0A151ZL00</accession>
<dbReference type="SUPFAM" id="SSF54631">
    <property type="entry name" value="CBS-domain pair"/>
    <property type="match status" value="1"/>
</dbReference>
<evidence type="ECO:0000256" key="1">
    <source>
        <dbReference type="ARBA" id="ARBA00023122"/>
    </source>
</evidence>
<evidence type="ECO:0000313" key="5">
    <source>
        <dbReference type="Proteomes" id="UP000076078"/>
    </source>
</evidence>
<dbReference type="STRING" id="361077.A0A151ZL00"/>
<evidence type="ECO:0000313" key="4">
    <source>
        <dbReference type="EMBL" id="KYQ94464.1"/>
    </source>
</evidence>
<comment type="caution">
    <text evidence="4">The sequence shown here is derived from an EMBL/GenBank/DDBJ whole genome shotgun (WGS) entry which is preliminary data.</text>
</comment>
<keyword evidence="1 2" id="KW-0129">CBS domain</keyword>
<gene>
    <name evidence="4" type="ORF">DLAC_04763</name>
</gene>
<dbReference type="InParanoid" id="A0A151ZL00"/>
<dbReference type="CDD" id="cd04623">
    <property type="entry name" value="CBS_pair_bac_euk"/>
    <property type="match status" value="1"/>
</dbReference>
<keyword evidence="5" id="KW-1185">Reference proteome</keyword>
<organism evidence="4 5">
    <name type="scientific">Tieghemostelium lacteum</name>
    <name type="common">Slime mold</name>
    <name type="synonym">Dictyostelium lacteum</name>
    <dbReference type="NCBI Taxonomy" id="361077"/>
    <lineage>
        <taxon>Eukaryota</taxon>
        <taxon>Amoebozoa</taxon>
        <taxon>Evosea</taxon>
        <taxon>Eumycetozoa</taxon>
        <taxon>Dictyostelia</taxon>
        <taxon>Dictyosteliales</taxon>
        <taxon>Raperosteliaceae</taxon>
        <taxon>Tieghemostelium</taxon>
    </lineage>
</organism>
<feature type="domain" description="CBS" evidence="3">
    <location>
        <begin position="173"/>
        <end position="229"/>
    </location>
</feature>
<dbReference type="InterPro" id="IPR046342">
    <property type="entry name" value="CBS_dom_sf"/>
</dbReference>
<evidence type="ECO:0000259" key="3">
    <source>
        <dbReference type="PROSITE" id="PS51371"/>
    </source>
</evidence>
<dbReference type="OrthoDB" id="418595at2759"/>
<dbReference type="PANTHER" id="PTHR43080:SF10">
    <property type="entry name" value="CBS DOMAIN-CONTAINING PROTEIN"/>
    <property type="match status" value="1"/>
</dbReference>